<evidence type="ECO:0000256" key="5">
    <source>
        <dbReference type="SAM" id="Phobius"/>
    </source>
</evidence>
<sequence length="331" mass="38423">MHLFCTFLTNRLSSIDTKYYIWKMGVVLTDNYFLYLIWYTTMSIFGHFNNFFFAAHLLDIAMGFKTLRTILSSVTHNGKQASGRPPGGGQSGGDVGFDNLVLTVGLLAVVVYLYTVVAFNFFRKFYNKSEDEDEPDMKCDDMMTCYLFHMYVGVRAGGGIGDELEDPAGDPYELYRVLFDITFFFFIIVILLAIIQGLIIDAFGELRDQQEQVKEDMEVREGAPTNDYFDILENVINNSKFHHKLPESKTKCFICSIGNDYFDRTPHGFETHTLQEHNLANYLFFLMYLINKDETEHTGQESYVWKMYQERCWDFFPAGDCFRKQYEDLLG</sequence>
<dbReference type="EMBL" id="JAOPHQ010001423">
    <property type="protein sequence ID" value="KAK0151044.1"/>
    <property type="molecule type" value="Genomic_DNA"/>
</dbReference>
<evidence type="ECO:0000259" key="6">
    <source>
        <dbReference type="Pfam" id="PF00520"/>
    </source>
</evidence>
<gene>
    <name evidence="7" type="primary">RYR3_3</name>
    <name evidence="7" type="ORF">N1851_007834</name>
</gene>
<name>A0AA47N3J2_MERPO</name>
<dbReference type="GO" id="GO:0042383">
    <property type="term" value="C:sarcolemma"/>
    <property type="evidence" value="ECO:0007669"/>
    <property type="project" value="TreeGrafter"/>
</dbReference>
<keyword evidence="7" id="KW-0675">Receptor</keyword>
<keyword evidence="4 5" id="KW-0472">Membrane</keyword>
<dbReference type="FunFam" id="1.10.287.70:FF:000017">
    <property type="entry name" value="ryanodine receptor isoform X2"/>
    <property type="match status" value="1"/>
</dbReference>
<proteinExistence type="predicted"/>
<dbReference type="Pfam" id="PF00520">
    <property type="entry name" value="Ion_trans"/>
    <property type="match status" value="1"/>
</dbReference>
<comment type="caution">
    <text evidence="7">The sequence shown here is derived from an EMBL/GenBank/DDBJ whole genome shotgun (WGS) entry which is preliminary data.</text>
</comment>
<dbReference type="AlphaFoldDB" id="A0AA47N3J2"/>
<feature type="transmembrane region" description="Helical" evidence="5">
    <location>
        <begin position="181"/>
        <end position="204"/>
    </location>
</feature>
<accession>A0AA47N3J2</accession>
<evidence type="ECO:0000313" key="8">
    <source>
        <dbReference type="Proteomes" id="UP001174136"/>
    </source>
</evidence>
<dbReference type="GO" id="GO:0014808">
    <property type="term" value="P:release of sequestered calcium ion into cytosol by sarcoplasmic reticulum"/>
    <property type="evidence" value="ECO:0007669"/>
    <property type="project" value="TreeGrafter"/>
</dbReference>
<protein>
    <submittedName>
        <fullName evidence="7">Ryanodine receptor 3</fullName>
    </submittedName>
</protein>
<evidence type="ECO:0000256" key="2">
    <source>
        <dbReference type="ARBA" id="ARBA00022692"/>
    </source>
</evidence>
<dbReference type="InterPro" id="IPR005821">
    <property type="entry name" value="Ion_trans_dom"/>
</dbReference>
<evidence type="ECO:0000256" key="1">
    <source>
        <dbReference type="ARBA" id="ARBA00004141"/>
    </source>
</evidence>
<reference evidence="7" key="1">
    <citation type="journal article" date="2023" name="Front. Mar. Sci.">
        <title>A new Merluccius polli reference genome to investigate the effects of global change in West African waters.</title>
        <authorList>
            <person name="Mateo J.L."/>
            <person name="Blanco-Fernandez C."/>
            <person name="Garcia-Vazquez E."/>
            <person name="Machado-Schiaffino G."/>
        </authorList>
    </citation>
    <scope>NUCLEOTIDE SEQUENCE</scope>
    <source>
        <strain evidence="7">C29</strain>
        <tissue evidence="7">Fin</tissue>
    </source>
</reference>
<dbReference type="GO" id="GO:0005219">
    <property type="term" value="F:ryanodine-sensitive calcium-release channel activity"/>
    <property type="evidence" value="ECO:0007669"/>
    <property type="project" value="TreeGrafter"/>
</dbReference>
<keyword evidence="3 5" id="KW-1133">Transmembrane helix</keyword>
<dbReference type="PANTHER" id="PTHR46399">
    <property type="entry name" value="B30.2/SPRY DOMAIN-CONTAINING PROTEIN"/>
    <property type="match status" value="1"/>
</dbReference>
<feature type="domain" description="Ion transport" evidence="6">
    <location>
        <begin position="99"/>
        <end position="210"/>
    </location>
</feature>
<dbReference type="GO" id="GO:0034704">
    <property type="term" value="C:calcium channel complex"/>
    <property type="evidence" value="ECO:0007669"/>
    <property type="project" value="TreeGrafter"/>
</dbReference>
<dbReference type="Gene3D" id="1.10.287.70">
    <property type="match status" value="1"/>
</dbReference>
<dbReference type="PANTHER" id="PTHR46399:SF9">
    <property type="entry name" value="RYANODINE RECEPTOR 3"/>
    <property type="match status" value="1"/>
</dbReference>
<organism evidence="7 8">
    <name type="scientific">Merluccius polli</name>
    <name type="common">Benguela hake</name>
    <name type="synonym">Merluccius cadenati</name>
    <dbReference type="NCBI Taxonomy" id="89951"/>
    <lineage>
        <taxon>Eukaryota</taxon>
        <taxon>Metazoa</taxon>
        <taxon>Chordata</taxon>
        <taxon>Craniata</taxon>
        <taxon>Vertebrata</taxon>
        <taxon>Euteleostomi</taxon>
        <taxon>Actinopterygii</taxon>
        <taxon>Neopterygii</taxon>
        <taxon>Teleostei</taxon>
        <taxon>Neoteleostei</taxon>
        <taxon>Acanthomorphata</taxon>
        <taxon>Zeiogadaria</taxon>
        <taxon>Gadariae</taxon>
        <taxon>Gadiformes</taxon>
        <taxon>Gadoidei</taxon>
        <taxon>Merlucciidae</taxon>
        <taxon>Merluccius</taxon>
    </lineage>
</organism>
<evidence type="ECO:0000256" key="3">
    <source>
        <dbReference type="ARBA" id="ARBA00022989"/>
    </source>
</evidence>
<dbReference type="GO" id="GO:0033017">
    <property type="term" value="C:sarcoplasmic reticulum membrane"/>
    <property type="evidence" value="ECO:0007669"/>
    <property type="project" value="TreeGrafter"/>
</dbReference>
<dbReference type="InterPro" id="IPR015925">
    <property type="entry name" value="Ryanodine_IP3_receptor"/>
</dbReference>
<dbReference type="GO" id="GO:0030018">
    <property type="term" value="C:Z disc"/>
    <property type="evidence" value="ECO:0007669"/>
    <property type="project" value="TreeGrafter"/>
</dbReference>
<comment type="subcellular location">
    <subcellularLocation>
        <location evidence="1">Membrane</location>
        <topology evidence="1">Multi-pass membrane protein</topology>
    </subcellularLocation>
</comment>
<evidence type="ECO:0000256" key="4">
    <source>
        <dbReference type="ARBA" id="ARBA00023136"/>
    </source>
</evidence>
<feature type="transmembrane region" description="Helical" evidence="5">
    <location>
        <begin position="100"/>
        <end position="122"/>
    </location>
</feature>
<dbReference type="GO" id="GO:0006941">
    <property type="term" value="P:striated muscle contraction"/>
    <property type="evidence" value="ECO:0007669"/>
    <property type="project" value="TreeGrafter"/>
</dbReference>
<keyword evidence="8" id="KW-1185">Reference proteome</keyword>
<keyword evidence="2 5" id="KW-0812">Transmembrane</keyword>
<dbReference type="GO" id="GO:0005790">
    <property type="term" value="C:smooth endoplasmic reticulum"/>
    <property type="evidence" value="ECO:0007669"/>
    <property type="project" value="TreeGrafter"/>
</dbReference>
<evidence type="ECO:0000313" key="7">
    <source>
        <dbReference type="EMBL" id="KAK0151044.1"/>
    </source>
</evidence>
<dbReference type="Proteomes" id="UP001174136">
    <property type="component" value="Unassembled WGS sequence"/>
</dbReference>